<organism evidence="1 2">
    <name type="scientific">Colletotrichum simmondsii</name>
    <dbReference type="NCBI Taxonomy" id="703756"/>
    <lineage>
        <taxon>Eukaryota</taxon>
        <taxon>Fungi</taxon>
        <taxon>Dikarya</taxon>
        <taxon>Ascomycota</taxon>
        <taxon>Pezizomycotina</taxon>
        <taxon>Sordariomycetes</taxon>
        <taxon>Hypocreomycetidae</taxon>
        <taxon>Glomerellales</taxon>
        <taxon>Glomerellaceae</taxon>
        <taxon>Colletotrichum</taxon>
        <taxon>Colletotrichum acutatum species complex</taxon>
    </lineage>
</organism>
<evidence type="ECO:0000313" key="1">
    <source>
        <dbReference type="EMBL" id="KXH44088.1"/>
    </source>
</evidence>
<dbReference type="Proteomes" id="UP000070328">
    <property type="component" value="Unassembled WGS sequence"/>
</dbReference>
<gene>
    <name evidence="1" type="ORF">CSIM01_04392</name>
</gene>
<dbReference type="EMBL" id="JFBX01000255">
    <property type="protein sequence ID" value="KXH44088.1"/>
    <property type="molecule type" value="Genomic_DNA"/>
</dbReference>
<proteinExistence type="predicted"/>
<keyword evidence="2" id="KW-1185">Reference proteome</keyword>
<sequence length="186" mass="21772">MDGLPVSDEAEPVNHVLPLFRVYFGEELVDEFSRQRETDENDVMTRMFRAAGEGQLNGLMRNFLSKNGNCDKYHVPGWMRRAAKQLHRLADGSSFRKWQRSRRRKARDTVGRRLAKAELFRMTFSSSEWEAGLRRKPLFYLGVYQHLYDLRQGNPSAAFDAVLNDQLRWGFRANYLVANIAELRRL</sequence>
<reference evidence="1 2" key="1">
    <citation type="submission" date="2014-02" db="EMBL/GenBank/DDBJ databases">
        <title>The genome sequence of Colletotrichum simmondsii CBS122122.</title>
        <authorList>
            <person name="Baroncelli R."/>
            <person name="Thon M.R."/>
        </authorList>
    </citation>
    <scope>NUCLEOTIDE SEQUENCE [LARGE SCALE GENOMIC DNA]</scope>
    <source>
        <strain evidence="1 2">CBS122122</strain>
    </source>
</reference>
<protein>
    <submittedName>
        <fullName evidence="1">Uncharacterized protein</fullName>
    </submittedName>
</protein>
<accession>A0A135T7I7</accession>
<evidence type="ECO:0000313" key="2">
    <source>
        <dbReference type="Proteomes" id="UP000070328"/>
    </source>
</evidence>
<comment type="caution">
    <text evidence="1">The sequence shown here is derived from an EMBL/GenBank/DDBJ whole genome shotgun (WGS) entry which is preliminary data.</text>
</comment>
<dbReference type="OrthoDB" id="10582156at2759"/>
<name>A0A135T7I7_9PEZI</name>
<dbReference type="AlphaFoldDB" id="A0A135T7I7"/>